<gene>
    <name evidence="1" type="ORF">GCM10010439_28630</name>
</gene>
<organism evidence="1 2">
    <name type="scientific">Actinocorallia aurantiaca</name>
    <dbReference type="NCBI Taxonomy" id="46204"/>
    <lineage>
        <taxon>Bacteria</taxon>
        <taxon>Bacillati</taxon>
        <taxon>Actinomycetota</taxon>
        <taxon>Actinomycetes</taxon>
        <taxon>Streptosporangiales</taxon>
        <taxon>Thermomonosporaceae</taxon>
        <taxon>Actinocorallia</taxon>
    </lineage>
</organism>
<proteinExistence type="predicted"/>
<accession>A0ABP6GP83</accession>
<dbReference type="Proteomes" id="UP001501842">
    <property type="component" value="Unassembled WGS sequence"/>
</dbReference>
<sequence>MTGPAYVEHAVIVPGHVAVIYRKVLDSPKVRAVLDRLADPDEMAVREAMRRAARAYGQARFAAEAADSRDGASWPHDPIGTSEAAELLGLTRRRVQQLAAGGLGHRDATGRWCLDRDEIERMTRRAA</sequence>
<reference evidence="2" key="1">
    <citation type="journal article" date="2019" name="Int. J. Syst. Evol. Microbiol.">
        <title>The Global Catalogue of Microorganisms (GCM) 10K type strain sequencing project: providing services to taxonomists for standard genome sequencing and annotation.</title>
        <authorList>
            <consortium name="The Broad Institute Genomics Platform"/>
            <consortium name="The Broad Institute Genome Sequencing Center for Infectious Disease"/>
            <person name="Wu L."/>
            <person name="Ma J."/>
        </authorList>
    </citation>
    <scope>NUCLEOTIDE SEQUENCE [LARGE SCALE GENOMIC DNA]</scope>
    <source>
        <strain evidence="2">JCM 8201</strain>
    </source>
</reference>
<keyword evidence="2" id="KW-1185">Reference proteome</keyword>
<evidence type="ECO:0000313" key="1">
    <source>
        <dbReference type="EMBL" id="GAA2726349.1"/>
    </source>
</evidence>
<name>A0ABP6GP83_9ACTN</name>
<evidence type="ECO:0000313" key="2">
    <source>
        <dbReference type="Proteomes" id="UP001501842"/>
    </source>
</evidence>
<protein>
    <recommendedName>
        <fullName evidence="3">Helix-turn-helix domain-containing protein</fullName>
    </recommendedName>
</protein>
<dbReference type="EMBL" id="BAAATZ010000009">
    <property type="protein sequence ID" value="GAA2726349.1"/>
    <property type="molecule type" value="Genomic_DNA"/>
</dbReference>
<dbReference type="RefSeq" id="WP_344450841.1">
    <property type="nucleotide sequence ID" value="NZ_BAAATZ010000009.1"/>
</dbReference>
<evidence type="ECO:0008006" key="3">
    <source>
        <dbReference type="Google" id="ProtNLM"/>
    </source>
</evidence>
<comment type="caution">
    <text evidence="1">The sequence shown here is derived from an EMBL/GenBank/DDBJ whole genome shotgun (WGS) entry which is preliminary data.</text>
</comment>